<proteinExistence type="predicted"/>
<sequence>MGDKCTVVMSYFSDISSICWFLQPQLGDAIKRLHLVVENAVTEDRHIVVGTGSTQLLMAALSSPADRHPVSLVAAAPFYSVATPPFLIKLHSCILLWLLQFT</sequence>
<comment type="caution">
    <text evidence="2">The sequence shown here is derived from an EMBL/GenBank/DDBJ whole genome shotgun (WGS) entry which is preliminary data.</text>
</comment>
<feature type="domain" description="Alliinase C-terminal" evidence="1">
    <location>
        <begin position="8"/>
        <end position="81"/>
    </location>
</feature>
<keyword evidence="2" id="KW-0808">Transferase</keyword>
<dbReference type="Gene3D" id="3.40.640.10">
    <property type="entry name" value="Type I PLP-dependent aspartate aminotransferase-like (Major domain)"/>
    <property type="match status" value="1"/>
</dbReference>
<keyword evidence="2" id="KW-0032">Aminotransferase</keyword>
<organism evidence="2 3">
    <name type="scientific">Salix purpurea</name>
    <name type="common">Purple osier willow</name>
    <dbReference type="NCBI Taxonomy" id="77065"/>
    <lineage>
        <taxon>Eukaryota</taxon>
        <taxon>Viridiplantae</taxon>
        <taxon>Streptophyta</taxon>
        <taxon>Embryophyta</taxon>
        <taxon>Tracheophyta</taxon>
        <taxon>Spermatophyta</taxon>
        <taxon>Magnoliopsida</taxon>
        <taxon>eudicotyledons</taxon>
        <taxon>Gunneridae</taxon>
        <taxon>Pentapetalae</taxon>
        <taxon>rosids</taxon>
        <taxon>fabids</taxon>
        <taxon>Malpighiales</taxon>
        <taxon>Salicaceae</taxon>
        <taxon>Saliceae</taxon>
        <taxon>Salix</taxon>
    </lineage>
</organism>
<dbReference type="InterPro" id="IPR015421">
    <property type="entry name" value="PyrdxlP-dep_Trfase_major"/>
</dbReference>
<reference evidence="2" key="2">
    <citation type="journal article" date="2023" name="Int. J. Mol. Sci.">
        <title>De Novo Assembly and Annotation of 11 Diverse Shrub Willow (Salix) Genomes Reveals Novel Gene Organization in Sex-Linked Regions.</title>
        <authorList>
            <person name="Hyden B."/>
            <person name="Feng K."/>
            <person name="Yates T.B."/>
            <person name="Jawdy S."/>
            <person name="Cereghino C."/>
            <person name="Smart L.B."/>
            <person name="Muchero W."/>
        </authorList>
    </citation>
    <scope>NUCLEOTIDE SEQUENCE</scope>
    <source>
        <tissue evidence="2">Shoot tip</tissue>
    </source>
</reference>
<dbReference type="OrthoDB" id="2020362at2759"/>
<dbReference type="InterPro" id="IPR015424">
    <property type="entry name" value="PyrdxlP-dep_Trfase"/>
</dbReference>
<dbReference type="GO" id="GO:0008483">
    <property type="term" value="F:transaminase activity"/>
    <property type="evidence" value="ECO:0007669"/>
    <property type="project" value="UniProtKB-KW"/>
</dbReference>
<protein>
    <submittedName>
        <fullName evidence="2">BIFUNCTIONAL ASPARTATE AMINOTRANSFERASE AND GLUTAMATE/ASPARTATE-PREPHENATE AMINOTRANSFERASE-RELATED</fullName>
    </submittedName>
</protein>
<evidence type="ECO:0000313" key="3">
    <source>
        <dbReference type="Proteomes" id="UP001151532"/>
    </source>
</evidence>
<evidence type="ECO:0000313" key="2">
    <source>
        <dbReference type="EMBL" id="KAJ6748360.1"/>
    </source>
</evidence>
<dbReference type="InterPro" id="IPR006948">
    <property type="entry name" value="Alliinase_C"/>
</dbReference>
<name>A0A9Q0VIU0_SALPP</name>
<evidence type="ECO:0000259" key="1">
    <source>
        <dbReference type="Pfam" id="PF04864"/>
    </source>
</evidence>
<dbReference type="EMBL" id="JAPFFK010000008">
    <property type="protein sequence ID" value="KAJ6748360.1"/>
    <property type="molecule type" value="Genomic_DNA"/>
</dbReference>
<dbReference type="SUPFAM" id="SSF53383">
    <property type="entry name" value="PLP-dependent transferases"/>
    <property type="match status" value="1"/>
</dbReference>
<dbReference type="AlphaFoldDB" id="A0A9Q0VIU0"/>
<keyword evidence="3" id="KW-1185">Reference proteome</keyword>
<dbReference type="Proteomes" id="UP001151532">
    <property type="component" value="Chromosome 12"/>
</dbReference>
<dbReference type="Pfam" id="PF04864">
    <property type="entry name" value="Alliinase_C"/>
    <property type="match status" value="1"/>
</dbReference>
<reference evidence="2" key="1">
    <citation type="submission" date="2022-11" db="EMBL/GenBank/DDBJ databases">
        <authorList>
            <person name="Hyden B.L."/>
            <person name="Feng K."/>
            <person name="Yates T."/>
            <person name="Jawdy S."/>
            <person name="Smart L.B."/>
            <person name="Muchero W."/>
        </authorList>
    </citation>
    <scope>NUCLEOTIDE SEQUENCE</scope>
    <source>
        <tissue evidence="2">Shoot tip</tissue>
    </source>
</reference>
<dbReference type="GO" id="GO:0016846">
    <property type="term" value="F:carbon-sulfur lyase activity"/>
    <property type="evidence" value="ECO:0007669"/>
    <property type="project" value="InterPro"/>
</dbReference>
<accession>A0A9Q0VIU0</accession>
<gene>
    <name evidence="2" type="ORF">OIU79_029466</name>
</gene>